<dbReference type="PANTHER" id="PTHR33162:SF1">
    <property type="entry name" value="SEC-INDEPENDENT PROTEIN TRANSLOCASE PROTEIN TATA, CHLOROPLASTIC"/>
    <property type="match status" value="1"/>
</dbReference>
<feature type="transmembrane region" description="Helical" evidence="9">
    <location>
        <begin position="6"/>
        <end position="25"/>
    </location>
</feature>
<dbReference type="RefSeq" id="WP_354464817.1">
    <property type="nucleotide sequence ID" value="NZ_JBEWSZ010000011.1"/>
</dbReference>
<sequence length="112" mass="11839">MFGLGWDHLVVIFVVAMVVFGPGELPNVMRQLGRTMKTVNKVTGDLRKQFEDAVRDAEKELDLKDARAAIQDAMSSTTLIPDPAAPARDSAAKTATATPATTAPTAAAPTNS</sequence>
<evidence type="ECO:0000256" key="4">
    <source>
        <dbReference type="ARBA" id="ARBA00022927"/>
    </source>
</evidence>
<feature type="compositionally biased region" description="Low complexity" evidence="8">
    <location>
        <begin position="81"/>
        <end position="112"/>
    </location>
</feature>
<dbReference type="Gene3D" id="1.20.5.3310">
    <property type="match status" value="1"/>
</dbReference>
<dbReference type="Proteomes" id="UP001548832">
    <property type="component" value="Unassembled WGS sequence"/>
</dbReference>
<accession>A0ABV2DRJ4</accession>
<evidence type="ECO:0000256" key="7">
    <source>
        <dbReference type="ARBA" id="ARBA00023136"/>
    </source>
</evidence>
<dbReference type="InterPro" id="IPR003369">
    <property type="entry name" value="TatA/B/E"/>
</dbReference>
<keyword evidence="11" id="KW-1185">Reference proteome</keyword>
<reference evidence="10 11" key="1">
    <citation type="submission" date="2024-06" db="EMBL/GenBank/DDBJ databases">
        <authorList>
            <person name="Kim D.-U."/>
        </authorList>
    </citation>
    <scope>NUCLEOTIDE SEQUENCE [LARGE SCALE GENOMIC DNA]</scope>
    <source>
        <strain evidence="10 11">KACC15460</strain>
    </source>
</reference>
<keyword evidence="3 9" id="KW-0812">Transmembrane</keyword>
<evidence type="ECO:0000256" key="1">
    <source>
        <dbReference type="ARBA" id="ARBA00004167"/>
    </source>
</evidence>
<feature type="region of interest" description="Disordered" evidence="8">
    <location>
        <begin position="74"/>
        <end position="112"/>
    </location>
</feature>
<evidence type="ECO:0000256" key="6">
    <source>
        <dbReference type="ARBA" id="ARBA00023010"/>
    </source>
</evidence>
<proteinExistence type="predicted"/>
<dbReference type="PRINTS" id="PR01506">
    <property type="entry name" value="TATBPROTEIN"/>
</dbReference>
<evidence type="ECO:0000313" key="10">
    <source>
        <dbReference type="EMBL" id="MET2832597.1"/>
    </source>
</evidence>
<evidence type="ECO:0000256" key="2">
    <source>
        <dbReference type="ARBA" id="ARBA00022448"/>
    </source>
</evidence>
<dbReference type="EMBL" id="JBEWSZ010000011">
    <property type="protein sequence ID" value="MET2832597.1"/>
    <property type="molecule type" value="Genomic_DNA"/>
</dbReference>
<evidence type="ECO:0000313" key="11">
    <source>
        <dbReference type="Proteomes" id="UP001548832"/>
    </source>
</evidence>
<evidence type="ECO:0000256" key="3">
    <source>
        <dbReference type="ARBA" id="ARBA00022692"/>
    </source>
</evidence>
<comment type="subcellular location">
    <subcellularLocation>
        <location evidence="1">Membrane</location>
        <topology evidence="1">Single-pass membrane protein</topology>
    </subcellularLocation>
</comment>
<keyword evidence="5 9" id="KW-1133">Transmembrane helix</keyword>
<organism evidence="10 11">
    <name type="scientific">Mesorhizobium shangrilense</name>
    <dbReference type="NCBI Taxonomy" id="460060"/>
    <lineage>
        <taxon>Bacteria</taxon>
        <taxon>Pseudomonadati</taxon>
        <taxon>Pseudomonadota</taxon>
        <taxon>Alphaproteobacteria</taxon>
        <taxon>Hyphomicrobiales</taxon>
        <taxon>Phyllobacteriaceae</taxon>
        <taxon>Mesorhizobium</taxon>
    </lineage>
</organism>
<keyword evidence="6" id="KW-0811">Translocation</keyword>
<evidence type="ECO:0000256" key="5">
    <source>
        <dbReference type="ARBA" id="ARBA00022989"/>
    </source>
</evidence>
<keyword evidence="4" id="KW-0653">Protein transport</keyword>
<evidence type="ECO:0000256" key="9">
    <source>
        <dbReference type="SAM" id="Phobius"/>
    </source>
</evidence>
<keyword evidence="7 9" id="KW-0472">Membrane</keyword>
<comment type="caution">
    <text evidence="10">The sequence shown here is derived from an EMBL/GenBank/DDBJ whole genome shotgun (WGS) entry which is preliminary data.</text>
</comment>
<keyword evidence="2" id="KW-0813">Transport</keyword>
<evidence type="ECO:0000256" key="8">
    <source>
        <dbReference type="SAM" id="MobiDB-lite"/>
    </source>
</evidence>
<dbReference type="PANTHER" id="PTHR33162">
    <property type="entry name" value="SEC-INDEPENDENT PROTEIN TRANSLOCASE PROTEIN TATA, CHLOROPLASTIC"/>
    <property type="match status" value="1"/>
</dbReference>
<gene>
    <name evidence="10" type="ORF">ABVQ20_37310</name>
</gene>
<name>A0ABV2DRJ4_9HYPH</name>
<protein>
    <submittedName>
        <fullName evidence="10">Twin-arginine translocase TatA/TatE family subunit</fullName>
    </submittedName>
</protein>
<dbReference type="Pfam" id="PF02416">
    <property type="entry name" value="TatA_B_E"/>
    <property type="match status" value="1"/>
</dbReference>